<dbReference type="Proteomes" id="UP000740926">
    <property type="component" value="Unassembled WGS sequence"/>
</dbReference>
<sequence>MTDRSESSVQLMALIAKQFPSRIAVATTKEGSRKIAEVKFDPLDPAIDHILKDGIIFENDAETLCGRFGKCFEEGLAMSGKLEKKISKIEKSARQELQKGRFYSYSCETKSRSQVESDVFSVYAQYLELMGFHNYVFHKDVAITENDVVKIWAPILERLFRRTDLRTKWGEIVGDSVNITDSAGFKVDLRALKDYLLRIKKEADKANCEVAKFDPSLIKITSDRTKLLIESKAVLDKLVGENPEKANDITIPGLQIIGNKAILYSLRLAANGLYVDIKEGTAVIPNHVSHIKDFRETVLLLYKFKNATIKVETFGLIGGNDSSSKPASWVQGT</sequence>
<dbReference type="AlphaFoldDB" id="A0A9P6Z592"/>
<gene>
    <name evidence="1" type="ORF">G6F50_005335</name>
</gene>
<evidence type="ECO:0000313" key="2">
    <source>
        <dbReference type="Proteomes" id="UP000740926"/>
    </source>
</evidence>
<keyword evidence="2" id="KW-1185">Reference proteome</keyword>
<accession>A0A9P6Z592</accession>
<name>A0A9P6Z592_9FUNG</name>
<dbReference type="EMBL" id="JAANIU010000701">
    <property type="protein sequence ID" value="KAG1570616.1"/>
    <property type="molecule type" value="Genomic_DNA"/>
</dbReference>
<comment type="caution">
    <text evidence="1">The sequence shown here is derived from an EMBL/GenBank/DDBJ whole genome shotgun (WGS) entry which is preliminary data.</text>
</comment>
<protein>
    <submittedName>
        <fullName evidence="1">Uncharacterized protein</fullName>
    </submittedName>
</protein>
<proteinExistence type="predicted"/>
<reference evidence="1 2" key="1">
    <citation type="journal article" date="2020" name="Microb. Genom.">
        <title>Genetic diversity of clinical and environmental Mucorales isolates obtained from an investigation of mucormycosis cases among solid organ transplant recipients.</title>
        <authorList>
            <person name="Nguyen M.H."/>
            <person name="Kaul D."/>
            <person name="Muto C."/>
            <person name="Cheng S.J."/>
            <person name="Richter R.A."/>
            <person name="Bruno V.M."/>
            <person name="Liu G."/>
            <person name="Beyhan S."/>
            <person name="Sundermann A.J."/>
            <person name="Mounaud S."/>
            <person name="Pasculle A.W."/>
            <person name="Nierman W.C."/>
            <person name="Driscoll E."/>
            <person name="Cumbie R."/>
            <person name="Clancy C.J."/>
            <person name="Dupont C.L."/>
        </authorList>
    </citation>
    <scope>NUCLEOTIDE SEQUENCE [LARGE SCALE GENOMIC DNA]</scope>
    <source>
        <strain evidence="1 2">GL24</strain>
    </source>
</reference>
<organism evidence="1 2">
    <name type="scientific">Rhizopus delemar</name>
    <dbReference type="NCBI Taxonomy" id="936053"/>
    <lineage>
        <taxon>Eukaryota</taxon>
        <taxon>Fungi</taxon>
        <taxon>Fungi incertae sedis</taxon>
        <taxon>Mucoromycota</taxon>
        <taxon>Mucoromycotina</taxon>
        <taxon>Mucoromycetes</taxon>
        <taxon>Mucorales</taxon>
        <taxon>Mucorineae</taxon>
        <taxon>Rhizopodaceae</taxon>
        <taxon>Rhizopus</taxon>
    </lineage>
</organism>
<evidence type="ECO:0000313" key="1">
    <source>
        <dbReference type="EMBL" id="KAG1570616.1"/>
    </source>
</evidence>